<dbReference type="KEGG" id="rmu:RMDY18_09120"/>
<name>D2NSW8_ROTMD</name>
<dbReference type="HOGENOM" id="CLU_709565_0_0_11"/>
<dbReference type="Proteomes" id="UP000001883">
    <property type="component" value="Chromosome"/>
</dbReference>
<dbReference type="AlphaFoldDB" id="D2NSW8"/>
<accession>D2NSW8</accession>
<evidence type="ECO:0000313" key="1">
    <source>
        <dbReference type="EMBL" id="BAI64744.1"/>
    </source>
</evidence>
<proteinExistence type="predicted"/>
<evidence type="ECO:0000313" key="2">
    <source>
        <dbReference type="Proteomes" id="UP000001883"/>
    </source>
</evidence>
<reference evidence="2" key="1">
    <citation type="submission" date="2009-07" db="EMBL/GenBank/DDBJ databases">
        <title>Complete genome sequence of Rothia mucilaginosa DJ.</title>
        <authorList>
            <person name="Yamane K."/>
            <person name="Nambu T."/>
            <person name="Mashimo C."/>
            <person name="Sugimori C."/>
            <person name="Yamanaka T."/>
            <person name="Leung K."/>
            <person name="Fukushima H."/>
        </authorList>
    </citation>
    <scope>NUCLEOTIDE SEQUENCE [LARGE SCALE GENOMIC DNA]</scope>
    <source>
        <strain evidence="2">DY-18</strain>
    </source>
</reference>
<protein>
    <submittedName>
        <fullName evidence="1">Uncharacterized protein</fullName>
    </submittedName>
</protein>
<gene>
    <name evidence="1" type="ordered locus">RMDY18_09120</name>
</gene>
<reference evidence="1 2" key="3">
    <citation type="journal article" date="2010" name="Sequencing">
        <title>Complete Genome Sequence of Rothia mucilaginosa DY-18: A Clinical Isolate with Dense Meshwork-Like Structures from a Persistent Apical Periodontitis Lesion.</title>
        <authorList>
            <person name="Yamane K."/>
            <person name="Nambu T."/>
            <person name="Yamanaka T."/>
            <person name="Mashimo C."/>
            <person name="Sugimori C."/>
            <person name="Leung K.-P."/>
            <person name="Fukushima H."/>
        </authorList>
    </citation>
    <scope>NUCLEOTIDE SEQUENCE [LARGE SCALE GENOMIC DNA]</scope>
    <source>
        <strain evidence="1 2">DY-18</strain>
    </source>
</reference>
<keyword evidence="2" id="KW-1185">Reference proteome</keyword>
<organism evidence="1 2">
    <name type="scientific">Rothia mucilaginosa (strain DY-18)</name>
    <name type="common">Stomatococcus mucilaginosus</name>
    <dbReference type="NCBI Taxonomy" id="680646"/>
    <lineage>
        <taxon>Bacteria</taxon>
        <taxon>Bacillati</taxon>
        <taxon>Actinomycetota</taxon>
        <taxon>Actinomycetes</taxon>
        <taxon>Micrococcales</taxon>
        <taxon>Micrococcaceae</taxon>
        <taxon>Rothia</taxon>
    </lineage>
</organism>
<dbReference type="EMBL" id="AP011540">
    <property type="protein sequence ID" value="BAI64744.1"/>
    <property type="molecule type" value="Genomic_DNA"/>
</dbReference>
<sequence length="389" mass="42032">MPRLFPSVYSRAFIPAGYGKAPSYRSVGEPGQGGLAHAIYASLSAGSCRSGSGSSCGCRRCRRRSGRTSRRSRRCRRSGCSLLVCRCLILIAGSRRLSRRLSSRLLGRCRRLRSSLGGGGVLLRGGGRRRSRRLNLFLGCVTVVVTNRHCSQAAVINQALHLIQDRDDRFVVQVAQHNLLRQHVADAAHVNHAGAGLRLVTGSAVPHDRAGKTNLTGSLQHRIVVAAIRRAEVRLRRDTEHAHNLIFVTLQLFLHTLSVQGGQVSVAVGMVRNLNLAALNQRTQQRHMLLKTGVRSVNEERQASIRTLRELSVAANRLRACAVINSPRNILAVTNEGIADTGPFARLINRVASGGNGRRIRGCGASSSSRGLAASLIRSEITAGAVVVI</sequence>
<reference evidence="1 2" key="2">
    <citation type="journal article" date="2010" name="J Osaka Dent Univ">
        <title>Isolation and identification of Rothia mucilaginosa from persistent apical periodontitis lesions.</title>
        <authorList>
            <person name="Yamane K."/>
            <person name="Yoshida M."/>
            <person name="Fujihira T."/>
            <person name="Baba T."/>
            <person name="Tsuji N."/>
            <person name="Hayashi H."/>
            <person name="Sugimori C."/>
            <person name="Yamanaka T."/>
            <person name="Mashimo C."/>
            <person name="Nambu T."/>
            <person name="Kawai H."/>
            <person name="Fukushima H."/>
        </authorList>
    </citation>
    <scope>NUCLEOTIDE SEQUENCE [LARGE SCALE GENOMIC DNA]</scope>
    <source>
        <strain evidence="1 2">DY-18</strain>
    </source>
</reference>